<keyword evidence="2" id="KW-0378">Hydrolase</keyword>
<dbReference type="RefSeq" id="WP_206722360.1">
    <property type="nucleotide sequence ID" value="NZ_CP071090.1"/>
</dbReference>
<dbReference type="Pfam" id="PF01738">
    <property type="entry name" value="DLH"/>
    <property type="match status" value="1"/>
</dbReference>
<evidence type="ECO:0000259" key="1">
    <source>
        <dbReference type="Pfam" id="PF01738"/>
    </source>
</evidence>
<proteinExistence type="predicted"/>
<name>A0ABX7NPS6_9BACT</name>
<dbReference type="InterPro" id="IPR029058">
    <property type="entry name" value="AB_hydrolase_fold"/>
</dbReference>
<organism evidence="2 3">
    <name type="scientific">Pyxidicoccus parkwayensis</name>
    <dbReference type="NCBI Taxonomy" id="2813578"/>
    <lineage>
        <taxon>Bacteria</taxon>
        <taxon>Pseudomonadati</taxon>
        <taxon>Myxococcota</taxon>
        <taxon>Myxococcia</taxon>
        <taxon>Myxococcales</taxon>
        <taxon>Cystobacterineae</taxon>
        <taxon>Myxococcaceae</taxon>
        <taxon>Pyxidicoccus</taxon>
    </lineage>
</organism>
<dbReference type="Proteomes" id="UP000662747">
    <property type="component" value="Chromosome"/>
</dbReference>
<dbReference type="Gene3D" id="3.40.50.1820">
    <property type="entry name" value="alpha/beta hydrolase"/>
    <property type="match status" value="1"/>
</dbReference>
<dbReference type="EMBL" id="CP071090">
    <property type="protein sequence ID" value="QSQ20780.1"/>
    <property type="molecule type" value="Genomic_DNA"/>
</dbReference>
<keyword evidence="3" id="KW-1185">Reference proteome</keyword>
<evidence type="ECO:0000313" key="3">
    <source>
        <dbReference type="Proteomes" id="UP000662747"/>
    </source>
</evidence>
<dbReference type="PANTHER" id="PTHR46623:SF6">
    <property type="entry name" value="ALPHA_BETA-HYDROLASES SUPERFAMILY PROTEIN"/>
    <property type="match status" value="1"/>
</dbReference>
<dbReference type="InterPro" id="IPR051049">
    <property type="entry name" value="Dienelactone_hydrolase-like"/>
</dbReference>
<reference evidence="2 3" key="1">
    <citation type="submission" date="2021-02" db="EMBL/GenBank/DDBJ databases">
        <title>De Novo genome assembly of isolated myxobacteria.</title>
        <authorList>
            <person name="Stevens D.C."/>
        </authorList>
    </citation>
    <scope>NUCLEOTIDE SEQUENCE [LARGE SCALE GENOMIC DNA]</scope>
    <source>
        <strain evidence="3">SCPEA02</strain>
    </source>
</reference>
<feature type="domain" description="Dienelactone hydrolase" evidence="1">
    <location>
        <begin position="34"/>
        <end position="252"/>
    </location>
</feature>
<evidence type="ECO:0000313" key="2">
    <source>
        <dbReference type="EMBL" id="QSQ20780.1"/>
    </source>
</evidence>
<protein>
    <submittedName>
        <fullName evidence="2">Dienelactone hydrolase family protein</fullName>
    </submittedName>
</protein>
<dbReference type="PANTHER" id="PTHR46623">
    <property type="entry name" value="CARBOXYMETHYLENEBUTENOLIDASE-RELATED"/>
    <property type="match status" value="1"/>
</dbReference>
<dbReference type="SUPFAM" id="SSF53474">
    <property type="entry name" value="alpha/beta-Hydrolases"/>
    <property type="match status" value="1"/>
</dbReference>
<gene>
    <name evidence="2" type="ORF">JY651_36955</name>
</gene>
<sequence length="272" mass="28703">MCFDADSTPPIARDPSVAVTSRRLTLTAADGNTFSAFLATPERASGVGVVILPDVRGLHRFYTELGLRFAEQGHTALVLDYYGRTAGTGERGDDFPYQEHMARLTPRGLWTDVSAAVGYLRSPEGGACPSLITVGFCLGGRVSILAAAQGYALAGVIGFYCWPSAGRDGAPGPTQRAADLAAPVLALMAGDDPGIPASDVAAFEAALKTAGVDHEVVTYPGAPHSFFDVKQRDFGEASADAWRRVLAFMQRVTARRMGIHDVTTASGVRVVQ</sequence>
<dbReference type="InterPro" id="IPR002925">
    <property type="entry name" value="Dienelactn_hydro"/>
</dbReference>
<accession>A0ABX7NPS6</accession>
<dbReference type="GO" id="GO:0016787">
    <property type="term" value="F:hydrolase activity"/>
    <property type="evidence" value="ECO:0007669"/>
    <property type="project" value="UniProtKB-KW"/>
</dbReference>